<evidence type="ECO:0000313" key="3">
    <source>
        <dbReference type="EMBL" id="QLB68049.1"/>
    </source>
</evidence>
<keyword evidence="5" id="KW-1185">Reference proteome</keyword>
<dbReference type="AlphaFoldDB" id="A0A9Q6SB51"/>
<geneLocation type="plasmid" evidence="3">
    <name>unnamed</name>
</geneLocation>
<dbReference type="RefSeq" id="WP_054932388.1">
    <property type="nucleotide sequence ID" value="NZ_CADFFM010000014.1"/>
</dbReference>
<dbReference type="Proteomes" id="UP000509548">
    <property type="component" value="Plasmid unnamed"/>
</dbReference>
<organism evidence="3 4">
    <name type="scientific">Paraburkholderia caribensis</name>
    <dbReference type="NCBI Taxonomy" id="75105"/>
    <lineage>
        <taxon>Bacteria</taxon>
        <taxon>Pseudomonadati</taxon>
        <taxon>Pseudomonadota</taxon>
        <taxon>Betaproteobacteria</taxon>
        <taxon>Burkholderiales</taxon>
        <taxon>Burkholderiaceae</taxon>
        <taxon>Paraburkholderia</taxon>
    </lineage>
</organism>
<dbReference type="EMBL" id="JAYLVJ010000013">
    <property type="protein sequence ID" value="MEO1754857.1"/>
    <property type="molecule type" value="Genomic_DNA"/>
</dbReference>
<accession>A0A9Q6SB51</accession>
<evidence type="ECO:0000256" key="1">
    <source>
        <dbReference type="SAM" id="MobiDB-lite"/>
    </source>
</evidence>
<geneLocation type="plasmid" evidence="4"/>
<feature type="region of interest" description="Disordered" evidence="1">
    <location>
        <begin position="155"/>
        <end position="176"/>
    </location>
</feature>
<evidence type="ECO:0000313" key="2">
    <source>
        <dbReference type="EMBL" id="MEO1754857.1"/>
    </source>
</evidence>
<reference evidence="2 5" key="3">
    <citation type="submission" date="2024-01" db="EMBL/GenBank/DDBJ databases">
        <title>The diversity of rhizobia nodulating Mimosa spp. in eleven states of Brazil covering several biomes is determined by host plant, location, and edaphic factors.</title>
        <authorList>
            <person name="Rouws L."/>
            <person name="Barauna A."/>
            <person name="Beukes C."/>
            <person name="De Faria S.M."/>
            <person name="Gross E."/>
            <person name="Dos Reis Junior F.B."/>
            <person name="Simon M."/>
            <person name="Maluk M."/>
            <person name="Odee D.W."/>
            <person name="Kenicer G."/>
            <person name="Young J.P.W."/>
            <person name="Reis V.M."/>
            <person name="Zilli J."/>
            <person name="James E.K."/>
        </authorList>
    </citation>
    <scope>NUCLEOTIDE SEQUENCE [LARGE SCALE GENOMIC DNA]</scope>
    <source>
        <strain evidence="2 5">JHI1651</strain>
    </source>
</reference>
<dbReference type="Proteomes" id="UP001462961">
    <property type="component" value="Unassembled WGS sequence"/>
</dbReference>
<feature type="compositionally biased region" description="Polar residues" evidence="1">
    <location>
        <begin position="167"/>
        <end position="176"/>
    </location>
</feature>
<keyword evidence="3" id="KW-0614">Plasmid</keyword>
<reference evidence="3" key="2">
    <citation type="submission" date="2016-06" db="EMBL/GenBank/DDBJ databases">
        <authorList>
            <person name="Huang P."/>
            <person name="Jiang X."/>
            <person name="Liu X."/>
        </authorList>
    </citation>
    <scope>NUCLEOTIDE SEQUENCE</scope>
    <source>
        <strain evidence="3">852011</strain>
        <plasmid evidence="3">unnamed</plasmid>
    </source>
</reference>
<reference evidence="3 4" key="1">
    <citation type="journal article" date="2014" name="Genome Announc.">
        <title>Draft Genome Sequence of the Haloacid-Degrading Burkholderia caribensis Strain MBA4.</title>
        <authorList>
            <person name="Pan Y."/>
            <person name="Kong K.F."/>
            <person name="Tsang J.S."/>
        </authorList>
    </citation>
    <scope>NUCLEOTIDE SEQUENCE [LARGE SCALE GENOMIC DNA]</scope>
    <source>
        <strain evidence="3 4">852011</strain>
    </source>
</reference>
<gene>
    <name evidence="3" type="ORF">A9O66_31035</name>
    <name evidence="2" type="ORF">VOI32_13060</name>
</gene>
<proteinExistence type="predicted"/>
<evidence type="ECO:0000313" key="5">
    <source>
        <dbReference type="Proteomes" id="UP001462961"/>
    </source>
</evidence>
<name>A0A9Q6SB51_9BURK</name>
<dbReference type="EMBL" id="CP015960">
    <property type="protein sequence ID" value="QLB68049.1"/>
    <property type="molecule type" value="Genomic_DNA"/>
</dbReference>
<protein>
    <submittedName>
        <fullName evidence="3">Uncharacterized protein</fullName>
    </submittedName>
</protein>
<sequence length="176" mass="19340">MSDTPIIDPLEAVLFERIKLLLFSVNLPVQRLEADIDDIGRFTEADGRSAQLRLIEAMPPLTPAAEAIVRAMIRAYGVELFSSGSANAVLRAMIKTGPIRFAQTALTLDPDRPGPQRALQLVSEFNRIFERCPERGFSQARQVLSALGLLVDRNAPRSRHAKRDGNHQSGPVNSGL</sequence>
<evidence type="ECO:0000313" key="4">
    <source>
        <dbReference type="Proteomes" id="UP000509548"/>
    </source>
</evidence>